<reference evidence="18" key="1">
    <citation type="submission" date="2021-01" db="EMBL/GenBank/DDBJ databases">
        <title>Phytophthora aleatoria, a newly-described species from Pinus radiata is distinct from Phytophthora cactorum isolates based on comparative genomics.</title>
        <authorList>
            <person name="Mcdougal R."/>
            <person name="Panda P."/>
            <person name="Williams N."/>
            <person name="Studholme D.J."/>
        </authorList>
    </citation>
    <scope>NUCLEOTIDE SEQUENCE</scope>
    <source>
        <strain evidence="18">NZFS 4037</strain>
    </source>
</reference>
<evidence type="ECO:0000256" key="7">
    <source>
        <dbReference type="ARBA" id="ARBA00022840"/>
    </source>
</evidence>
<dbReference type="Pfam" id="PF12777">
    <property type="entry name" value="MT"/>
    <property type="match status" value="1"/>
</dbReference>
<feature type="compositionally biased region" description="Low complexity" evidence="16">
    <location>
        <begin position="2526"/>
        <end position="2549"/>
    </location>
</feature>
<dbReference type="GO" id="GO:0005524">
    <property type="term" value="F:ATP binding"/>
    <property type="evidence" value="ECO:0007669"/>
    <property type="project" value="UniProtKB-UniRule"/>
</dbReference>
<evidence type="ECO:0000256" key="13">
    <source>
        <dbReference type="ARBA" id="ARBA00023273"/>
    </source>
</evidence>
<keyword evidence="10" id="KW-0969">Cilium</keyword>
<feature type="region of interest" description="Disordered" evidence="16">
    <location>
        <begin position="1928"/>
        <end position="2068"/>
    </location>
</feature>
<dbReference type="Proteomes" id="UP000709295">
    <property type="component" value="Unassembled WGS sequence"/>
</dbReference>
<keyword evidence="12" id="KW-0206">Cytoskeleton</keyword>
<dbReference type="FunFam" id="3.40.50.300:FF:000049">
    <property type="entry name" value="Dynein, axonemal, heavy chain 5"/>
    <property type="match status" value="1"/>
</dbReference>
<dbReference type="GO" id="GO:0051959">
    <property type="term" value="F:dynein light intermediate chain binding"/>
    <property type="evidence" value="ECO:0007669"/>
    <property type="project" value="InterPro"/>
</dbReference>
<feature type="region of interest" description="Disordered" evidence="16">
    <location>
        <begin position="1721"/>
        <end position="1853"/>
    </location>
</feature>
<feature type="domain" description="Protein kinase" evidence="17">
    <location>
        <begin position="3301"/>
        <end position="3576"/>
    </location>
</feature>
<name>A0A8J5J8W8_9STRA</name>
<feature type="compositionally biased region" description="Low complexity" evidence="16">
    <location>
        <begin position="3031"/>
        <end position="3084"/>
    </location>
</feature>
<dbReference type="PROSITE" id="PS00107">
    <property type="entry name" value="PROTEIN_KINASE_ATP"/>
    <property type="match status" value="1"/>
</dbReference>
<feature type="compositionally biased region" description="Low complexity" evidence="16">
    <location>
        <begin position="2598"/>
        <end position="2612"/>
    </location>
</feature>
<comment type="similarity">
    <text evidence="2">Belongs to the dynein heavy chain family.</text>
</comment>
<keyword evidence="6 14" id="KW-0547">Nucleotide-binding</keyword>
<dbReference type="FunFam" id="1.10.8.1220:FF:000001">
    <property type="entry name" value="Dynein axonemal heavy chain 5"/>
    <property type="match status" value="1"/>
</dbReference>
<dbReference type="GO" id="GO:0045505">
    <property type="term" value="F:dynein intermediate chain binding"/>
    <property type="evidence" value="ECO:0007669"/>
    <property type="project" value="InterPro"/>
</dbReference>
<evidence type="ECO:0000256" key="10">
    <source>
        <dbReference type="ARBA" id="ARBA00023069"/>
    </source>
</evidence>
<evidence type="ECO:0000256" key="4">
    <source>
        <dbReference type="ARBA" id="ARBA00022701"/>
    </source>
</evidence>
<feature type="compositionally biased region" description="Low complexity" evidence="16">
    <location>
        <begin position="1946"/>
        <end position="2047"/>
    </location>
</feature>
<dbReference type="InterPro" id="IPR000719">
    <property type="entry name" value="Prot_kinase_dom"/>
</dbReference>
<dbReference type="SMART" id="SM00220">
    <property type="entry name" value="S_TKc"/>
    <property type="match status" value="1"/>
</dbReference>
<keyword evidence="4" id="KW-0493">Microtubule</keyword>
<feature type="compositionally biased region" description="Low complexity" evidence="16">
    <location>
        <begin position="1676"/>
        <end position="1703"/>
    </location>
</feature>
<feature type="region of interest" description="Disordered" evidence="16">
    <location>
        <begin position="1676"/>
        <end position="1709"/>
    </location>
</feature>
<dbReference type="GO" id="GO:0008569">
    <property type="term" value="F:minus-end-directed microtubule motor activity"/>
    <property type="evidence" value="ECO:0007669"/>
    <property type="project" value="InterPro"/>
</dbReference>
<keyword evidence="8" id="KW-0243">Dynein</keyword>
<dbReference type="FunFam" id="3.40.50.300:FF:000320">
    <property type="entry name" value="Dynein, axonemal, heavy chain 5"/>
    <property type="match status" value="1"/>
</dbReference>
<evidence type="ECO:0000313" key="18">
    <source>
        <dbReference type="EMBL" id="KAG6963760.1"/>
    </source>
</evidence>
<feature type="coiled-coil region" evidence="15">
    <location>
        <begin position="225"/>
        <end position="259"/>
    </location>
</feature>
<dbReference type="InterPro" id="IPR041658">
    <property type="entry name" value="AAA_lid_11"/>
</dbReference>
<evidence type="ECO:0000256" key="8">
    <source>
        <dbReference type="ARBA" id="ARBA00023017"/>
    </source>
</evidence>
<dbReference type="Pfam" id="PF18198">
    <property type="entry name" value="AAA_lid_11"/>
    <property type="match status" value="1"/>
</dbReference>
<dbReference type="Pfam" id="PF12781">
    <property type="entry name" value="AAA_9"/>
    <property type="match status" value="1"/>
</dbReference>
<keyword evidence="11" id="KW-0505">Motor protein</keyword>
<sequence>MKVVLKEEEAKLVVAEAAANKMLETLQVKSLEAKKENDIVQQIREQCLAEAAVILAEKEAAEEDLKRAQPFLDEAERAASSIRPNDLNELKKLAKPGDIIKLIFDCVAVLQMAPLLKVERAPVTLGVGKEKHTCDFLMDSFQLAKSGMLADTRFLQNIFYFSKHQKDQMNDETLEFMAPYMELSGFTAPVAKNASKAAEGLFCWVKAMSMYHEASKVVKPKLEALRIAEGKFEAAQARLQSSEDKLQKCQNVLTRLQEDFQTQMVEKARVEAFAQATKRKMEQATALIGGLGGEKVRWTEDSNRFVERKQHLVGDCALAAAFLCYCGPFNREYRDLLLRERIPVELGAIPTPNSAIKPPFTIPLTRGLALEEFLADAGSVSDWKLQGLPSDPLSIQNGMLVARAPRFPLLIDPQGQALSWVLRREAERLPTMGVVSVSSSKLREILEHCVGEGKALVLDGVDGADPDPLMANVLDKNFIVRAKGKFVKIMDRVCEYNEEFALYLTTRVPNPHFSPELQARTLVVDFTVTQRGLEEQLLAQVIRQEQRSLEEQLERVQCELNANAKALVALDALLLERLSASKANLLDDVELVSVLANTKAKATEVNDKILAAEEVKRGIDEKREHYRPVAARGSVLYFGIVDFAAVNAMYQTSLDQFLQLFVRAIEEAERSSLASKRVTYIIETLTYIVFRYVNRGLYDRHRLSFLLMIALKILVAADCVTPADVTLFLKAGASRKLSSDQPKPFNWMSTGAWLNAVQLASEKPHFRNLLGDLERSENVWRKWFEDNEPERLAVPDYEGLLFDPRAITANLNFHRLLLVRSLREDRTIPAVMDFIRAIEFIEGAVGVSLSRVPALGPRYVEPITDTVESVYQEMRAETPVLYLLSPGADPTESIEQLARRKRQSVTTISMGEGQEAVAARTVASAMLNGSWVLLQNCHLGLNYMDSLCETLTTSNSANAAVTPARAPEFRLFLTSEPHPDFPISLLHRSTKVTNEPPAGLKAGLLRSFTVLVDQDKLDRLESSSWRSLLFTVCFLHAVVVERRKFGPLGFSVPYEFNAGDMGASLNFLERHLYTSPSPSWPTVQYMVAEVHYGGRITDELDRRLFRAYCDAWFNPTLLGSSFSFNPEVKLSTGGATPSSGQLFNYCLPDSSMAEIEEYQRYIAGFPSVDSPEVFGLHPNADLTYRVKEVSALLGTIVDTQPTDAESSGTTTKSETKEEIIQQKIRELLAALPTGGEEALSEEALAQSLRSKVLGGGLELPLNLFLCQEARALRMVLKNVRASLVKTQRALAGDVLLTSSLRETGQAIFDGKVPPSWVANEQAWLAGTLGLWVTGLIDRVTQLRAWLERGRPPSFWLAGFSNPQGFLTAVAQESTRAHASERWALDDVVYYSEVTDYERLEQIKQPPREGVLVHGLMLDGAAWNRPDGTLVEQEPKRLFAPLPAVYVTAATKAHKKTRAAQDHGPYGAYEAPVYRYARRTDKHYIFSVATLPSIQAKNVASKQCTASDGDKSFGVYAIKDESCAKNGGLGCFGKVCRYCKVLDTPKSSHLNTCLSYGVAFTSTSTVAVTQGPCVVSSGDVAAGISAVTDSGCLKGGLGCFNDHCRFCKAVETPQSAGFMACSSLDSSYSAPLTLTVAPVTAAPTVPVTTAPPTAAPTVAATDIPTTPVPTVFDPVTDAPTTATEPTTPAPGATTDTPASTTEAPVASSETPIDVTEVPAATTVTPTTNSPYISIDEPTLTPDAPIVSTAGSASTTDAPVISTDEPTLTTDAPVVSTNGSTSTTGAPIVSTDGSILPTDAPVASTDGSTLPTDASTDEPTLTTDAPGVSTDGSISTTDAPVVSTDGSTSTTDAPEVPVSITEAPVVTTETPAANVTCTLVASAEDVGFGISVGTDPSCSSGGVGCIDEICRFCKITTSLQSAPYADCASLQDGSRQSDVPTADATDLPSETPTETPSATTDAPAATVDATDSPSEVPSETPSATTESPTATADATGSPSETPSETPSSTAEAPTATTETPVTTADTPDATSDTPAATTGTPAVDTPDVTSETPVTEPPAVTEAPGATNEAPIIVTDAPVVSQETCGITAADGDIAVGIHIATDTTCSAGGVGCINDLCRFCKVQNTTQSTEFVDCSSLAGFVSDSTTPVDVATSAPGSITPASCDLTASSGDAAVGIRIITDPSCSASGVGCISDVCRFCKVITSVQSEAFIDCVAVDGYVPETETPVTAPVVKPSSSTLCTQVATDGDLAAGVDITTDATCSSGGVGCIDSVCRFCQVTATPQSAEFVTCASISTYTPRTAAPIDATTSTPSAANTNVPVTQADCSLVVSSGDAAVGISITGDATCAVGGVGCIDSVCRFCKVMTTVQSAAFADCTSIPGFAVVSDVSADTTTPPTASTIDNPVTSAPATTCNLIVTEGDAAVGIDITADSTCQFGGVGCIDSSCRFCKMKTTDQSAAFIDCPAAIAAATSTPAPVDLTPAPVTSSVGVSDVPIDTNVPVDATEAPVTATPAQTPGADFVTKSPDITSDASGASTSTDNSSASSSAGTASPVADTSGTTSVVTDAPAATSDATFDAPTAPTQVPSVDTEAPSSTLDANDSTTPTPTEAPTTDVDTSDLLTEAPRATTGPPVSTTAIDDSGDWEGSDEGSGPDSDSTYFDSEESLDDIWTAVVCALSLSVIPAVRADGSSSSSAAEVCGVSDGDKSVGIRVVQDTACASGGLGCYNDHCRFCKLLETPQSSAFENCTVFGVEFPTMAPLVASTGTCEVSSGDAAVGISAFADGTCLYGGLGCFNDHCRFCKETATAQSEAFVDCLGNSAAGSATDAPVDTSSSDSSNSSVDTDVCTLVPPAGDVEVGISIGTDATCKAGGLGCINDVCRFCRIRTTTKSLMYSDCSFLGTSDANAGTTVTPTETPAVTTEAPLDVIDSPTATTATPVATTEAPADSTDASAATTEAPAPASTTAAPLPDTCTITPSVGDSAVGISIAYDHTCVSGGVGCVTDVCRFCKVTTSPQSAAFTDCALLVTDASTSSVPVVDNSASADDSDSTAASGAVADTPAVTETPAATTATPDATTEAPTEAPAGETCTQTVSEGDAAVGINIFTDASCSTGGAGCIDSICRFCKTTETPQSAAFVGCPSDSSTDTTAPAATDAVTDAPTDAPTEAPTDAPTDAPTEAPTDAATDAPTEAPTGETCTQTVSEGDAAVGINIVTDVSCSTGGVGCIDSVCRFCKVTESEQSASFVECTSIAGTTSVEALTDNAVAETRVGATKPETMNMMRAASSPMEPLNKNILLAGEVIAEKWKVGEKIGEGTFSQIYSAYSIESRDKVAVKVEAPSSLKPVLEWESLILKSLQDCPYVCRYYYHGKHGDSTVLVMELLGDSMSMLRMSPDSIHGVPLAKAVSVGLEMLDCIEAFHRHGYVHRDIKASNFALSALPERNPMKQQRYYIIDFGLSRQHLGEDRQVLPARQVAEFRGTSMYASLSSHRRQELGPKDDLWSWFYLVMDFLRGELPWAADAQLKNRQTVLRLKEHYTEANPGLLVEGLPGAAQLLEMMDYLQSLKYEDLPDYKRIRKQLQAVGESSMVSDNSDSGDEESSADKKEAKAVADVSAFDWSAIKSECERALKWTDKAEEHKDSDGASDLLLTIAKRYKTFFDSDGLSFEEQVRVQSVVYRIEKKKRARSSFLAPPPIQSFVKRRQSEQKMRSDALRKRRERDFQVRQSLEIKNEQEASIIGSDAVPGTQMETGTKDRLVKSESSMEVSDSEDQFEIKIKIEFPLGVCLTASEALLSTLV</sequence>
<dbReference type="Pfam" id="PF00069">
    <property type="entry name" value="Pkinase"/>
    <property type="match status" value="1"/>
</dbReference>
<keyword evidence="13" id="KW-0966">Cell projection</keyword>
<feature type="binding site" evidence="14">
    <location>
        <position position="3330"/>
    </location>
    <ligand>
        <name>ATP</name>
        <dbReference type="ChEBI" id="CHEBI:30616"/>
    </ligand>
</feature>
<feature type="region of interest" description="Disordered" evidence="16">
    <location>
        <begin position="2820"/>
        <end position="2839"/>
    </location>
</feature>
<keyword evidence="5" id="KW-0677">Repeat</keyword>
<keyword evidence="7 14" id="KW-0067">ATP-binding</keyword>
<dbReference type="FunFam" id="3.10.490.20:FF:000010">
    <property type="entry name" value="Dynein heavy chain, putative"/>
    <property type="match status" value="1"/>
</dbReference>
<evidence type="ECO:0000313" key="19">
    <source>
        <dbReference type="Proteomes" id="UP000709295"/>
    </source>
</evidence>
<dbReference type="GO" id="GO:0005874">
    <property type="term" value="C:microtubule"/>
    <property type="evidence" value="ECO:0007669"/>
    <property type="project" value="UniProtKB-KW"/>
</dbReference>
<dbReference type="EMBL" id="JAENGY010000406">
    <property type="protein sequence ID" value="KAG6963760.1"/>
    <property type="molecule type" value="Genomic_DNA"/>
</dbReference>
<dbReference type="InterPro" id="IPR041228">
    <property type="entry name" value="Dynein_C"/>
</dbReference>
<evidence type="ECO:0000256" key="9">
    <source>
        <dbReference type="ARBA" id="ARBA00023054"/>
    </source>
</evidence>
<dbReference type="Pfam" id="PF03028">
    <property type="entry name" value="Dynein_heavy"/>
    <property type="match status" value="1"/>
</dbReference>
<feature type="compositionally biased region" description="Low complexity" evidence="16">
    <location>
        <begin position="3141"/>
        <end position="3189"/>
    </location>
</feature>
<organism evidence="18 19">
    <name type="scientific">Phytophthora aleatoria</name>
    <dbReference type="NCBI Taxonomy" id="2496075"/>
    <lineage>
        <taxon>Eukaryota</taxon>
        <taxon>Sar</taxon>
        <taxon>Stramenopiles</taxon>
        <taxon>Oomycota</taxon>
        <taxon>Peronosporomycetes</taxon>
        <taxon>Peronosporales</taxon>
        <taxon>Peronosporaceae</taxon>
        <taxon>Phytophthora</taxon>
    </lineage>
</organism>
<dbReference type="InterPro" id="IPR035706">
    <property type="entry name" value="AAA_9"/>
</dbReference>
<dbReference type="InterPro" id="IPR004273">
    <property type="entry name" value="Dynein_heavy_D6_P-loop"/>
</dbReference>
<dbReference type="InterPro" id="IPR024743">
    <property type="entry name" value="Dynein_HC_stalk"/>
</dbReference>
<feature type="compositionally biased region" description="Polar residues" evidence="16">
    <location>
        <begin position="1803"/>
        <end position="1821"/>
    </location>
</feature>
<dbReference type="InterPro" id="IPR017441">
    <property type="entry name" value="Protein_kinase_ATP_BS"/>
</dbReference>
<evidence type="ECO:0000256" key="16">
    <source>
        <dbReference type="SAM" id="MobiDB-lite"/>
    </source>
</evidence>
<accession>A0A8J5J8W8</accession>
<feature type="coiled-coil region" evidence="15">
    <location>
        <begin position="539"/>
        <end position="566"/>
    </location>
</feature>
<dbReference type="GO" id="GO:0005858">
    <property type="term" value="C:axonemal dynein complex"/>
    <property type="evidence" value="ECO:0007669"/>
    <property type="project" value="TreeGrafter"/>
</dbReference>
<evidence type="ECO:0000256" key="5">
    <source>
        <dbReference type="ARBA" id="ARBA00022737"/>
    </source>
</evidence>
<protein>
    <recommendedName>
        <fullName evidence="17">Protein kinase domain-containing protein</fullName>
    </recommendedName>
</protein>
<evidence type="ECO:0000256" key="3">
    <source>
        <dbReference type="ARBA" id="ARBA00022490"/>
    </source>
</evidence>
<keyword evidence="3" id="KW-0963">Cytoplasm</keyword>
<feature type="region of interest" description="Disordered" evidence="16">
    <location>
        <begin position="3031"/>
        <end position="3087"/>
    </location>
</feature>
<evidence type="ECO:0000256" key="11">
    <source>
        <dbReference type="ARBA" id="ARBA00023175"/>
    </source>
</evidence>
<feature type="region of interest" description="Disordered" evidence="16">
    <location>
        <begin position="2499"/>
        <end position="2658"/>
    </location>
</feature>
<proteinExistence type="inferred from homology"/>
<feature type="region of interest" description="Disordered" evidence="16">
    <location>
        <begin position="3131"/>
        <end position="3194"/>
    </location>
</feature>
<dbReference type="InterPro" id="IPR026983">
    <property type="entry name" value="DHC"/>
</dbReference>
<evidence type="ECO:0000256" key="12">
    <source>
        <dbReference type="ARBA" id="ARBA00023212"/>
    </source>
</evidence>
<comment type="caution">
    <text evidence="18">The sequence shown here is derived from an EMBL/GenBank/DDBJ whole genome shotgun (WGS) entry which is preliminary data.</text>
</comment>
<keyword evidence="19" id="KW-1185">Reference proteome</keyword>
<comment type="subcellular location">
    <subcellularLocation>
        <location evidence="1">Cytoplasm</location>
        <location evidence="1">Cytoskeleton</location>
        <location evidence="1">Cilium axoneme</location>
    </subcellularLocation>
</comment>
<keyword evidence="9 15" id="KW-0175">Coiled coil</keyword>
<dbReference type="Pfam" id="PF18199">
    <property type="entry name" value="Dynein_C"/>
    <property type="match status" value="1"/>
</dbReference>
<dbReference type="PROSITE" id="PS50011">
    <property type="entry name" value="PROTEIN_KINASE_DOM"/>
    <property type="match status" value="1"/>
</dbReference>
<feature type="compositionally biased region" description="Polar residues" evidence="16">
    <location>
        <begin position="2552"/>
        <end position="2561"/>
    </location>
</feature>
<evidence type="ECO:0000256" key="14">
    <source>
        <dbReference type="PROSITE-ProRule" id="PRU10141"/>
    </source>
</evidence>
<evidence type="ECO:0000259" key="17">
    <source>
        <dbReference type="PROSITE" id="PS50011"/>
    </source>
</evidence>
<feature type="compositionally biased region" description="Low complexity" evidence="16">
    <location>
        <begin position="1841"/>
        <end position="1850"/>
    </location>
</feature>
<evidence type="ECO:0000256" key="2">
    <source>
        <dbReference type="ARBA" id="ARBA00008887"/>
    </source>
</evidence>
<gene>
    <name evidence="18" type="ORF">JG688_00008012</name>
</gene>
<dbReference type="GO" id="GO:0004672">
    <property type="term" value="F:protein kinase activity"/>
    <property type="evidence" value="ECO:0007669"/>
    <property type="project" value="InterPro"/>
</dbReference>
<evidence type="ECO:0000256" key="1">
    <source>
        <dbReference type="ARBA" id="ARBA00004430"/>
    </source>
</evidence>
<feature type="compositionally biased region" description="Polar residues" evidence="16">
    <location>
        <begin position="2578"/>
        <end position="2597"/>
    </location>
</feature>
<evidence type="ECO:0000256" key="6">
    <source>
        <dbReference type="ARBA" id="ARBA00022741"/>
    </source>
</evidence>
<feature type="region of interest" description="Disordered" evidence="16">
    <location>
        <begin position="3578"/>
        <end position="3599"/>
    </location>
</feature>
<feature type="region of interest" description="Disordered" evidence="16">
    <location>
        <begin position="2925"/>
        <end position="2967"/>
    </location>
</feature>
<feature type="compositionally biased region" description="Low complexity" evidence="16">
    <location>
        <begin position="2927"/>
        <end position="2967"/>
    </location>
</feature>
<dbReference type="GO" id="GO:0007018">
    <property type="term" value="P:microtubule-based movement"/>
    <property type="evidence" value="ECO:0007669"/>
    <property type="project" value="InterPro"/>
</dbReference>
<dbReference type="PANTHER" id="PTHR46532">
    <property type="entry name" value="MALE FERTILITY FACTOR KL5"/>
    <property type="match status" value="1"/>
</dbReference>
<evidence type="ECO:0000256" key="15">
    <source>
        <dbReference type="SAM" id="Coils"/>
    </source>
</evidence>
<feature type="compositionally biased region" description="Low complexity" evidence="16">
    <location>
        <begin position="1774"/>
        <end position="1783"/>
    </location>
</feature>
<dbReference type="PANTHER" id="PTHR46532:SF4">
    <property type="entry name" value="AAA+ ATPASE DOMAIN-CONTAINING PROTEIN"/>
    <property type="match status" value="1"/>
</dbReference>